<keyword evidence="2" id="KW-0436">Ligase</keyword>
<protein>
    <submittedName>
        <fullName evidence="2">Phosphopantothenoylcysteine decarboxylase/phosphopantothenate--cysteine ligase</fullName>
    </submittedName>
</protein>
<dbReference type="GO" id="GO:0015937">
    <property type="term" value="P:coenzyme A biosynthetic process"/>
    <property type="evidence" value="ECO:0007669"/>
    <property type="project" value="UniProtKB-ARBA"/>
</dbReference>
<dbReference type="STRING" id="1189621.A3SI_11809"/>
<dbReference type="GO" id="GO:0016874">
    <property type="term" value="F:ligase activity"/>
    <property type="evidence" value="ECO:0007669"/>
    <property type="project" value="UniProtKB-KW"/>
</dbReference>
<proteinExistence type="predicted"/>
<dbReference type="Gene3D" id="3.40.50.10300">
    <property type="entry name" value="CoaB-like"/>
    <property type="match status" value="1"/>
</dbReference>
<dbReference type="InterPro" id="IPR007085">
    <property type="entry name" value="DNA/pantothenate-metab_flavo_C"/>
</dbReference>
<evidence type="ECO:0000313" key="3">
    <source>
        <dbReference type="Proteomes" id="UP000005551"/>
    </source>
</evidence>
<sequence>MIAAHLGASKKAGQWHVGFALETENGPAHAQEKLEKKNFDLVVLNSPKEEGAAFQHDTNSVQFFSASGQRGSTGLAPKKEIAFRILEELESVLEEKRTN</sequence>
<dbReference type="EMBL" id="AJYA01000024">
    <property type="protein sequence ID" value="EIM76041.1"/>
    <property type="molecule type" value="Genomic_DNA"/>
</dbReference>
<dbReference type="PATRIC" id="fig|1189621.3.peg.2458"/>
<dbReference type="AlphaFoldDB" id="I5C2I9"/>
<evidence type="ECO:0000259" key="1">
    <source>
        <dbReference type="Pfam" id="PF04127"/>
    </source>
</evidence>
<dbReference type="Pfam" id="PF04127">
    <property type="entry name" value="DFP"/>
    <property type="match status" value="1"/>
</dbReference>
<keyword evidence="3" id="KW-1185">Reference proteome</keyword>
<organism evidence="2 3">
    <name type="scientific">Nitritalea halalkaliphila LW7</name>
    <dbReference type="NCBI Taxonomy" id="1189621"/>
    <lineage>
        <taxon>Bacteria</taxon>
        <taxon>Pseudomonadati</taxon>
        <taxon>Bacteroidota</taxon>
        <taxon>Cytophagia</taxon>
        <taxon>Cytophagales</taxon>
        <taxon>Cyclobacteriaceae</taxon>
        <taxon>Nitritalea</taxon>
    </lineage>
</organism>
<accession>I5C2I9</accession>
<evidence type="ECO:0000313" key="2">
    <source>
        <dbReference type="EMBL" id="EIM76041.1"/>
    </source>
</evidence>
<dbReference type="Proteomes" id="UP000005551">
    <property type="component" value="Unassembled WGS sequence"/>
</dbReference>
<name>I5C2I9_9BACT</name>
<comment type="caution">
    <text evidence="2">The sequence shown here is derived from an EMBL/GenBank/DDBJ whole genome shotgun (WGS) entry which is preliminary data.</text>
</comment>
<feature type="domain" description="DNA/pantothenate metabolism flavoprotein C-terminal" evidence="1">
    <location>
        <begin position="2"/>
        <end position="91"/>
    </location>
</feature>
<reference evidence="2 3" key="1">
    <citation type="submission" date="2012-05" db="EMBL/GenBank/DDBJ databases">
        <title>Genome sequence of Nitritalea halalkaliphila LW7.</title>
        <authorList>
            <person name="Jangir P.K."/>
            <person name="Singh A."/>
            <person name="Shivaji S."/>
            <person name="Sharma R."/>
        </authorList>
    </citation>
    <scope>NUCLEOTIDE SEQUENCE [LARGE SCALE GENOMIC DNA]</scope>
    <source>
        <strain evidence="2 3">LW7</strain>
    </source>
</reference>
<dbReference type="InterPro" id="IPR035929">
    <property type="entry name" value="CoaB-like_sf"/>
</dbReference>
<gene>
    <name evidence="2" type="ORF">A3SI_11809</name>
</gene>
<dbReference type="SUPFAM" id="SSF102645">
    <property type="entry name" value="CoaB-like"/>
    <property type="match status" value="1"/>
</dbReference>